<keyword evidence="3" id="KW-0378">Hydrolase</keyword>
<evidence type="ECO:0000256" key="5">
    <source>
        <dbReference type="SAM" id="SignalP"/>
    </source>
</evidence>
<dbReference type="Pfam" id="PF01083">
    <property type="entry name" value="Cutinase"/>
    <property type="match status" value="1"/>
</dbReference>
<dbReference type="SUPFAM" id="SSF53474">
    <property type="entry name" value="alpha/beta-Hydrolases"/>
    <property type="match status" value="1"/>
</dbReference>
<dbReference type="RefSeq" id="WP_048425008.1">
    <property type="nucleotide sequence ID" value="NZ_JYNU01000057.1"/>
</dbReference>
<sequence length="234" mass="23705" precursor="true">MTRRQWARAAATMIAATAAVSGGAAAAPTAAAQECPDVEVVFARGTSEAPGVGNVGQAFVDAVRAQAAPRTVGVYAVNYAASNNFAARTEIAQTVIDGINDESGHVQAMAANCPNTRMVLGGYSQGALVSGFTTSDVVPAMVPTEIAPRPMPPAVADHVAAVVLFGTPSGTFLERYGAPAITIGPRYADKMLQLCAQGDTICDGAPDGGPTVAHALYPVNGMVNEGAAYAVGRL</sequence>
<dbReference type="InterPro" id="IPR000675">
    <property type="entry name" value="Cutinase/axe"/>
</dbReference>
<evidence type="ECO:0000256" key="4">
    <source>
        <dbReference type="ARBA" id="ARBA00023157"/>
    </source>
</evidence>
<dbReference type="PANTHER" id="PTHR33630">
    <property type="entry name" value="CUTINASE RV1984C-RELATED-RELATED"/>
    <property type="match status" value="1"/>
</dbReference>
<comment type="caution">
    <text evidence="6">The sequence shown here is derived from an EMBL/GenBank/DDBJ whole genome shotgun (WGS) entry which is preliminary data.</text>
</comment>
<name>A0A0J6VJ41_9MYCO</name>
<evidence type="ECO:0000256" key="2">
    <source>
        <dbReference type="ARBA" id="ARBA00022487"/>
    </source>
</evidence>
<dbReference type="AlphaFoldDB" id="A0A0J6VJ41"/>
<gene>
    <name evidence="6" type="ORF">MOBUDSM44075_05028</name>
</gene>
<dbReference type="PATRIC" id="fig|1807.14.peg.5066"/>
<keyword evidence="2" id="KW-0719">Serine esterase</keyword>
<dbReference type="InterPro" id="IPR029058">
    <property type="entry name" value="AB_hydrolase_fold"/>
</dbReference>
<dbReference type="GO" id="GO:0052689">
    <property type="term" value="F:carboxylic ester hydrolase activity"/>
    <property type="evidence" value="ECO:0007669"/>
    <property type="project" value="UniProtKB-KW"/>
</dbReference>
<dbReference type="Proteomes" id="UP000036313">
    <property type="component" value="Unassembled WGS sequence"/>
</dbReference>
<keyword evidence="5" id="KW-0732">Signal</keyword>
<feature type="chain" id="PRO_5005283427" evidence="5">
    <location>
        <begin position="27"/>
        <end position="234"/>
    </location>
</feature>
<dbReference type="Gene3D" id="3.40.50.1820">
    <property type="entry name" value="alpha/beta hydrolase"/>
    <property type="match status" value="1"/>
</dbReference>
<protein>
    <submittedName>
        <fullName evidence="6">Cutinase</fullName>
    </submittedName>
</protein>
<dbReference type="InterPro" id="IPR006311">
    <property type="entry name" value="TAT_signal"/>
</dbReference>
<organism evidence="6 7">
    <name type="scientific">Mycolicibacterium obuense</name>
    <dbReference type="NCBI Taxonomy" id="1807"/>
    <lineage>
        <taxon>Bacteria</taxon>
        <taxon>Bacillati</taxon>
        <taxon>Actinomycetota</taxon>
        <taxon>Actinomycetes</taxon>
        <taxon>Mycobacteriales</taxon>
        <taxon>Mycobacteriaceae</taxon>
        <taxon>Mycolicibacterium</taxon>
    </lineage>
</organism>
<dbReference type="PROSITE" id="PS51318">
    <property type="entry name" value="TAT"/>
    <property type="match status" value="1"/>
</dbReference>
<dbReference type="PANTHER" id="PTHR33630:SF9">
    <property type="entry name" value="CUTINASE 4"/>
    <property type="match status" value="1"/>
</dbReference>
<feature type="signal peptide" evidence="5">
    <location>
        <begin position="1"/>
        <end position="26"/>
    </location>
</feature>
<accession>A0A0J6VJ41</accession>
<evidence type="ECO:0000313" key="6">
    <source>
        <dbReference type="EMBL" id="KMO69602.1"/>
    </source>
</evidence>
<evidence type="ECO:0000256" key="1">
    <source>
        <dbReference type="ARBA" id="ARBA00007534"/>
    </source>
</evidence>
<reference evidence="6 7" key="1">
    <citation type="journal article" date="2015" name="Genome Biol. Evol.">
        <title>Characterization of Three Mycobacterium spp. with Potential Use in Bioremediation by Genome Sequencing and Comparative Genomics.</title>
        <authorList>
            <person name="Das S."/>
            <person name="Pettersson B.M."/>
            <person name="Behra P.R."/>
            <person name="Ramesh M."/>
            <person name="Dasgupta S."/>
            <person name="Bhattacharya A."/>
            <person name="Kirsebom L.A."/>
        </authorList>
    </citation>
    <scope>NUCLEOTIDE SEQUENCE [LARGE SCALE GENOMIC DNA]</scope>
    <source>
        <strain evidence="6 7">DSM 44075</strain>
    </source>
</reference>
<comment type="similarity">
    <text evidence="1">Belongs to the cutinase family.</text>
</comment>
<keyword evidence="4" id="KW-1015">Disulfide bond</keyword>
<dbReference type="SMART" id="SM01110">
    <property type="entry name" value="Cutinase"/>
    <property type="match status" value="1"/>
</dbReference>
<dbReference type="EMBL" id="JYNU01000057">
    <property type="protein sequence ID" value="KMO69602.1"/>
    <property type="molecule type" value="Genomic_DNA"/>
</dbReference>
<evidence type="ECO:0000313" key="7">
    <source>
        <dbReference type="Proteomes" id="UP000036313"/>
    </source>
</evidence>
<proteinExistence type="inferred from homology"/>
<evidence type="ECO:0000256" key="3">
    <source>
        <dbReference type="ARBA" id="ARBA00022801"/>
    </source>
</evidence>